<dbReference type="InterPro" id="IPR014710">
    <property type="entry name" value="RmlC-like_jellyroll"/>
</dbReference>
<evidence type="ECO:0000313" key="3">
    <source>
        <dbReference type="Proteomes" id="UP000548326"/>
    </source>
</evidence>
<sequence length="112" mass="12679">MELLQPTVIDTKAISAEHPEDYFNTILSSVNDHIVRIGIMTEPYFWHLHPNSDETFLVLEGTLLIDLETGTIELQPGQLLTIPKNMRHCTRPGGERSVNLTIEHKQTETVMG</sequence>
<dbReference type="Proteomes" id="UP000548326">
    <property type="component" value="Unassembled WGS sequence"/>
</dbReference>
<proteinExistence type="predicted"/>
<dbReference type="InterPro" id="IPR011051">
    <property type="entry name" value="RmlC_Cupin_sf"/>
</dbReference>
<dbReference type="AlphaFoldDB" id="A0A841JBR5"/>
<dbReference type="SUPFAM" id="SSF51182">
    <property type="entry name" value="RmlC-like cupins"/>
    <property type="match status" value="1"/>
</dbReference>
<name>A0A841JBR5_9SPHI</name>
<protein>
    <submittedName>
        <fullName evidence="2">Mannose-6-phosphate isomerase-like protein (Cupin superfamily)</fullName>
    </submittedName>
</protein>
<dbReference type="InterPro" id="IPR013096">
    <property type="entry name" value="Cupin_2"/>
</dbReference>
<dbReference type="Gene3D" id="2.60.120.10">
    <property type="entry name" value="Jelly Rolls"/>
    <property type="match status" value="1"/>
</dbReference>
<dbReference type="GO" id="GO:0016853">
    <property type="term" value="F:isomerase activity"/>
    <property type="evidence" value="ECO:0007669"/>
    <property type="project" value="UniProtKB-KW"/>
</dbReference>
<dbReference type="InterPro" id="IPR052044">
    <property type="entry name" value="PKS_Associated_Protein"/>
</dbReference>
<accession>A0A841JBR5</accession>
<evidence type="ECO:0000313" key="2">
    <source>
        <dbReference type="EMBL" id="MBB6128074.1"/>
    </source>
</evidence>
<dbReference type="Pfam" id="PF07883">
    <property type="entry name" value="Cupin_2"/>
    <property type="match status" value="1"/>
</dbReference>
<dbReference type="PANTHER" id="PTHR36114:SF1">
    <property type="entry name" value="16.7 KDA PROTEIN IN WHIE LOCUS"/>
    <property type="match status" value="1"/>
</dbReference>
<dbReference type="RefSeq" id="WP_183587404.1">
    <property type="nucleotide sequence ID" value="NZ_JACHCA010000005.1"/>
</dbReference>
<organism evidence="2 3">
    <name type="scientific">Mucilaginibacter lappiensis</name>
    <dbReference type="NCBI Taxonomy" id="354630"/>
    <lineage>
        <taxon>Bacteria</taxon>
        <taxon>Pseudomonadati</taxon>
        <taxon>Bacteroidota</taxon>
        <taxon>Sphingobacteriia</taxon>
        <taxon>Sphingobacteriales</taxon>
        <taxon>Sphingobacteriaceae</taxon>
        <taxon>Mucilaginibacter</taxon>
    </lineage>
</organism>
<gene>
    <name evidence="2" type="ORF">HDF22_002187</name>
</gene>
<feature type="domain" description="Cupin type-2" evidence="1">
    <location>
        <begin position="46"/>
        <end position="95"/>
    </location>
</feature>
<keyword evidence="2" id="KW-0413">Isomerase</keyword>
<dbReference type="EMBL" id="JACHCA010000005">
    <property type="protein sequence ID" value="MBB6128074.1"/>
    <property type="molecule type" value="Genomic_DNA"/>
</dbReference>
<evidence type="ECO:0000259" key="1">
    <source>
        <dbReference type="Pfam" id="PF07883"/>
    </source>
</evidence>
<comment type="caution">
    <text evidence="2">The sequence shown here is derived from an EMBL/GenBank/DDBJ whole genome shotgun (WGS) entry which is preliminary data.</text>
</comment>
<dbReference type="PANTHER" id="PTHR36114">
    <property type="entry name" value="16.7 KDA PROTEIN IN WHIE LOCUS"/>
    <property type="match status" value="1"/>
</dbReference>
<reference evidence="2 3" key="1">
    <citation type="submission" date="2020-08" db="EMBL/GenBank/DDBJ databases">
        <title>Genomic Encyclopedia of Type Strains, Phase IV (KMG-V): Genome sequencing to study the core and pangenomes of soil and plant-associated prokaryotes.</title>
        <authorList>
            <person name="Whitman W."/>
        </authorList>
    </citation>
    <scope>NUCLEOTIDE SEQUENCE [LARGE SCALE GENOMIC DNA]</scope>
    <source>
        <strain evidence="2 3">MP601</strain>
    </source>
</reference>